<comment type="caution">
    <text evidence="1">The sequence shown here is derived from an EMBL/GenBank/DDBJ whole genome shotgun (WGS) entry which is preliminary data.</text>
</comment>
<sequence length="31" mass="3340">MLESRYVLATMLLLAGVVAHEVLPTSVMPTP</sequence>
<protein>
    <submittedName>
        <fullName evidence="1">Uncharacterized protein</fullName>
    </submittedName>
</protein>
<dbReference type="EMBL" id="JACHBR010000001">
    <property type="protein sequence ID" value="MBB5626839.1"/>
    <property type="molecule type" value="Genomic_DNA"/>
</dbReference>
<reference evidence="1 2" key="1">
    <citation type="submission" date="2020-08" db="EMBL/GenBank/DDBJ databases">
        <title>Sequencing the genomes of 1000 actinobacteria strains.</title>
        <authorList>
            <person name="Klenk H.-P."/>
        </authorList>
    </citation>
    <scope>NUCLEOTIDE SEQUENCE [LARGE SCALE GENOMIC DNA]</scope>
    <source>
        <strain evidence="1 2">DSM 45790</strain>
    </source>
</reference>
<name>A0A7W8Z3P0_9ACTN</name>
<organism evidence="1 2">
    <name type="scientific">Sphaerisporangium krabiense</name>
    <dbReference type="NCBI Taxonomy" id="763782"/>
    <lineage>
        <taxon>Bacteria</taxon>
        <taxon>Bacillati</taxon>
        <taxon>Actinomycetota</taxon>
        <taxon>Actinomycetes</taxon>
        <taxon>Streptosporangiales</taxon>
        <taxon>Streptosporangiaceae</taxon>
        <taxon>Sphaerisporangium</taxon>
    </lineage>
</organism>
<dbReference type="AlphaFoldDB" id="A0A7W8Z3P0"/>
<proteinExistence type="predicted"/>
<keyword evidence="2" id="KW-1185">Reference proteome</keyword>
<evidence type="ECO:0000313" key="2">
    <source>
        <dbReference type="Proteomes" id="UP000588112"/>
    </source>
</evidence>
<dbReference type="Proteomes" id="UP000588112">
    <property type="component" value="Unassembled WGS sequence"/>
</dbReference>
<evidence type="ECO:0000313" key="1">
    <source>
        <dbReference type="EMBL" id="MBB5626839.1"/>
    </source>
</evidence>
<accession>A0A7W8Z3P0</accession>
<gene>
    <name evidence="1" type="ORF">BJ981_002538</name>
</gene>